<keyword evidence="1" id="KW-0732">Signal</keyword>
<accession>A0ABS0B4T9</accession>
<evidence type="ECO:0000313" key="3">
    <source>
        <dbReference type="Proteomes" id="UP001429984"/>
    </source>
</evidence>
<proteinExistence type="predicted"/>
<dbReference type="Proteomes" id="UP001429984">
    <property type="component" value="Unassembled WGS sequence"/>
</dbReference>
<evidence type="ECO:0000256" key="1">
    <source>
        <dbReference type="SAM" id="SignalP"/>
    </source>
</evidence>
<keyword evidence="3" id="KW-1185">Reference proteome</keyword>
<name>A0ABS0B4T9_9GAMM</name>
<comment type="caution">
    <text evidence="2">The sequence shown here is derived from an EMBL/GenBank/DDBJ whole genome shotgun (WGS) entry which is preliminary data.</text>
</comment>
<reference evidence="2 3" key="1">
    <citation type="submission" date="2020-11" db="EMBL/GenBank/DDBJ databases">
        <title>Draft Genome Sequence and Secondary Metabolite Biosynthetic Potential of the Lysobacter niastensis Type strain DSM 18481.</title>
        <authorList>
            <person name="Turrini P."/>
            <person name="Artuso I."/>
            <person name="Tescari M."/>
            <person name="Lugli G.A."/>
            <person name="Frangipani E."/>
            <person name="Ventura M."/>
            <person name="Visca P."/>
        </authorList>
    </citation>
    <scope>NUCLEOTIDE SEQUENCE [LARGE SCALE GENOMIC DNA]</scope>
    <source>
        <strain evidence="2 3">DSM 18481</strain>
    </source>
</reference>
<sequence>MKGRSWASVALMTALAGTAAAKHVYPKMLDAVADGARYSLQQDYVYREKAATFTLRAGEYVQKYEDARAIYLIGGSHCVEMNVVPPRQPEFAYTTPFDCGIYLPRDPAKGATFFFIRGKPATTPEAGALVNAIIRAGEGSFDFPTSNKNDTLLRSQLVLPGT</sequence>
<feature type="signal peptide" evidence="1">
    <location>
        <begin position="1"/>
        <end position="21"/>
    </location>
</feature>
<organism evidence="2 3">
    <name type="scientific">Lysobacter niastensis</name>
    <dbReference type="NCBI Taxonomy" id="380629"/>
    <lineage>
        <taxon>Bacteria</taxon>
        <taxon>Pseudomonadati</taxon>
        <taxon>Pseudomonadota</taxon>
        <taxon>Gammaproteobacteria</taxon>
        <taxon>Lysobacterales</taxon>
        <taxon>Lysobacteraceae</taxon>
        <taxon>Lysobacter</taxon>
    </lineage>
</organism>
<dbReference type="EMBL" id="JADLZT010000003">
    <property type="protein sequence ID" value="MBF6023720.1"/>
    <property type="molecule type" value="Genomic_DNA"/>
</dbReference>
<dbReference type="RefSeq" id="WP_194930308.1">
    <property type="nucleotide sequence ID" value="NZ_JADLZT010000003.1"/>
</dbReference>
<gene>
    <name evidence="2" type="ORF">IU514_06740</name>
</gene>
<protein>
    <recommendedName>
        <fullName evidence="4">DUF1254 domain-containing protein</fullName>
    </recommendedName>
</protein>
<feature type="chain" id="PRO_5046776525" description="DUF1254 domain-containing protein" evidence="1">
    <location>
        <begin position="22"/>
        <end position="162"/>
    </location>
</feature>
<evidence type="ECO:0000313" key="2">
    <source>
        <dbReference type="EMBL" id="MBF6023720.1"/>
    </source>
</evidence>
<evidence type="ECO:0008006" key="4">
    <source>
        <dbReference type="Google" id="ProtNLM"/>
    </source>
</evidence>